<feature type="region of interest" description="Disordered" evidence="1">
    <location>
        <begin position="1"/>
        <end position="43"/>
    </location>
</feature>
<reference evidence="2 3" key="1">
    <citation type="journal article" date="2015" name="Parasitol. Res.">
        <title>Viruses in close associations with free-living amoebae.</title>
        <authorList>
            <person name="Scheid P."/>
        </authorList>
    </citation>
    <scope>NUCLEOTIDE SEQUENCE [LARGE SCALE GENOMIC DNA]</scope>
    <source>
        <strain evidence="2">KlaHel</strain>
    </source>
</reference>
<sequence>MCFRCGPYGSTGRGQPLAADQRRTGGGAGGADARGSRSRTGSGWAEVRRAPPVACLVVRRAKSQDWAPGHAYSEPYARGRRCRSVRLAGGRGRAPWRRRGGGGFFALLTTFSARSAVLDWWRTAACVGRA</sequence>
<protein>
    <submittedName>
        <fullName evidence="2">Uncharacterized protein</fullName>
    </submittedName>
</protein>
<accession>A0A0B5J2N6</accession>
<dbReference type="GeneID" id="23462746"/>
<dbReference type="RefSeq" id="YP_009120064.1">
    <property type="nucleotide sequence ID" value="NC_026440.1"/>
</dbReference>
<name>A0A0B5J2N6_9VIRU</name>
<evidence type="ECO:0000313" key="3">
    <source>
        <dbReference type="Proteomes" id="UP000202511"/>
    </source>
</evidence>
<dbReference type="EMBL" id="KP136319">
    <property type="protein sequence ID" value="AJF97829.1"/>
    <property type="molecule type" value="Genomic_DNA"/>
</dbReference>
<evidence type="ECO:0000256" key="1">
    <source>
        <dbReference type="SAM" id="MobiDB-lite"/>
    </source>
</evidence>
<proteinExistence type="predicted"/>
<dbReference type="KEGG" id="vg:23462746"/>
<dbReference type="Proteomes" id="UP000202511">
    <property type="component" value="Segment"/>
</dbReference>
<evidence type="ECO:0000313" key="2">
    <source>
        <dbReference type="EMBL" id="AJF97829.1"/>
    </source>
</evidence>
<organism evidence="2 3">
    <name type="scientific">Pandoravirus inopinatum</name>
    <dbReference type="NCBI Taxonomy" id="1605721"/>
    <lineage>
        <taxon>Viruses</taxon>
        <taxon>Pandoravirus</taxon>
    </lineage>
</organism>